<accession>A0A856MK28</accession>
<dbReference type="GO" id="GO:0000160">
    <property type="term" value="P:phosphorelay signal transduction system"/>
    <property type="evidence" value="ECO:0007669"/>
    <property type="project" value="InterPro"/>
</dbReference>
<evidence type="ECO:0000256" key="1">
    <source>
        <dbReference type="ARBA" id="ARBA00022553"/>
    </source>
</evidence>
<sequence>MDTSQLLDGLRVLVVDDDTDNLDLIKVIFEEYNVQVTAVTSAGEALEAITQLKPNILISDVAMPDEDGYSLIQKVRNLAAAVSQIPAIALTAHASEEAGALALDAGFSIRLVKPFDPDDLITVVSKLVLIAQYDLCPVCSNKQLSFIEWESLNKIRFHCRTCKWNESYGLDKAKVAGFINRYHFKNKMDGLNKPILGEPLKNNA</sequence>
<dbReference type="PANTHER" id="PTHR44591:SF3">
    <property type="entry name" value="RESPONSE REGULATORY DOMAIN-CONTAINING PROTEIN"/>
    <property type="match status" value="1"/>
</dbReference>
<dbReference type="KEGG" id="bsen:DP114_24740"/>
<evidence type="ECO:0000256" key="2">
    <source>
        <dbReference type="PROSITE-ProRule" id="PRU00169"/>
    </source>
</evidence>
<dbReference type="Pfam" id="PF00072">
    <property type="entry name" value="Response_reg"/>
    <property type="match status" value="1"/>
</dbReference>
<name>A0A856MK28_9CYAN</name>
<keyword evidence="1 2" id="KW-0597">Phosphoprotein</keyword>
<dbReference type="InterPro" id="IPR050595">
    <property type="entry name" value="Bact_response_regulator"/>
</dbReference>
<dbReference type="AlphaFoldDB" id="A0A856MK28"/>
<keyword evidence="5" id="KW-1185">Reference proteome</keyword>
<evidence type="ECO:0000259" key="3">
    <source>
        <dbReference type="PROSITE" id="PS50110"/>
    </source>
</evidence>
<dbReference type="InterPro" id="IPR011006">
    <property type="entry name" value="CheY-like_superfamily"/>
</dbReference>
<dbReference type="SMART" id="SM00448">
    <property type="entry name" value="REC"/>
    <property type="match status" value="1"/>
</dbReference>
<dbReference type="RefSeq" id="WP_171977361.1">
    <property type="nucleotide sequence ID" value="NZ_CAWOXK010000001.1"/>
</dbReference>
<organism evidence="4 5">
    <name type="scientific">Brasilonema sennae CENA114</name>
    <dbReference type="NCBI Taxonomy" id="415709"/>
    <lineage>
        <taxon>Bacteria</taxon>
        <taxon>Bacillati</taxon>
        <taxon>Cyanobacteriota</taxon>
        <taxon>Cyanophyceae</taxon>
        <taxon>Nostocales</taxon>
        <taxon>Scytonemataceae</taxon>
        <taxon>Brasilonema</taxon>
        <taxon>Bromeliae group (in: Brasilonema)</taxon>
    </lineage>
</organism>
<evidence type="ECO:0000313" key="4">
    <source>
        <dbReference type="EMBL" id="QDL10679.1"/>
    </source>
</evidence>
<gene>
    <name evidence="4" type="ORF">DP114_24740</name>
</gene>
<dbReference type="PROSITE" id="PS50110">
    <property type="entry name" value="RESPONSE_REGULATORY"/>
    <property type="match status" value="1"/>
</dbReference>
<dbReference type="PANTHER" id="PTHR44591">
    <property type="entry name" value="STRESS RESPONSE REGULATOR PROTEIN 1"/>
    <property type="match status" value="1"/>
</dbReference>
<reference evidence="4 5" key="1">
    <citation type="submission" date="2018-06" db="EMBL/GenBank/DDBJ databases">
        <title>Comparative genomics of Brasilonema spp. strains.</title>
        <authorList>
            <person name="Alvarenga D.O."/>
            <person name="Fiore M.F."/>
            <person name="Varani A.M."/>
        </authorList>
    </citation>
    <scope>NUCLEOTIDE SEQUENCE [LARGE SCALE GENOMIC DNA]</scope>
    <source>
        <strain evidence="4 5">CENA114</strain>
    </source>
</reference>
<proteinExistence type="predicted"/>
<feature type="domain" description="Response regulatory" evidence="3">
    <location>
        <begin position="11"/>
        <end position="128"/>
    </location>
</feature>
<evidence type="ECO:0000313" key="5">
    <source>
        <dbReference type="Proteomes" id="UP000503129"/>
    </source>
</evidence>
<dbReference type="InterPro" id="IPR001789">
    <property type="entry name" value="Sig_transdc_resp-reg_receiver"/>
</dbReference>
<dbReference type="SUPFAM" id="SSF52172">
    <property type="entry name" value="CheY-like"/>
    <property type="match status" value="1"/>
</dbReference>
<dbReference type="EMBL" id="CP030118">
    <property type="protein sequence ID" value="QDL10679.1"/>
    <property type="molecule type" value="Genomic_DNA"/>
</dbReference>
<dbReference type="Gene3D" id="3.40.50.2300">
    <property type="match status" value="1"/>
</dbReference>
<feature type="modified residue" description="4-aspartylphosphate" evidence="2">
    <location>
        <position position="60"/>
    </location>
</feature>
<protein>
    <recommendedName>
        <fullName evidence="3">Response regulatory domain-containing protein</fullName>
    </recommendedName>
</protein>
<dbReference type="Proteomes" id="UP000503129">
    <property type="component" value="Chromosome"/>
</dbReference>